<name>A0A7W7Q3T1_9PSEU</name>
<proteinExistence type="predicted"/>
<evidence type="ECO:0000313" key="3">
    <source>
        <dbReference type="Proteomes" id="UP000520767"/>
    </source>
</evidence>
<keyword evidence="1" id="KW-1133">Transmembrane helix</keyword>
<keyword evidence="3" id="KW-1185">Reference proteome</keyword>
<sequence length="278" mass="31101">MEEHLIAAFRPLGPVLAVGSPRDQLPPVGARRLYLPGGDWKPPVRSLMVRARMVVIALDATPGTVWEFVEATRVLPPQRLILAVPADKEKYDDFRSRALIALTERAHLVSRTSGKRWSPPILPEYRAPARSNIPLREDVISGLILFSPDWSATFEPLRFTIPLFDVGHVRISQVALPAFDRLAAFEAGEPASREAQVTADRISSIRRMFVMFALGVVFVGLIRMSPANNWGLPQTSSEWWMLALSALVGVGMFWGLRLMERKARLLAVPRPRPRVKTD</sequence>
<reference evidence="2 3" key="1">
    <citation type="submission" date="2020-08" db="EMBL/GenBank/DDBJ databases">
        <title>Genomic Encyclopedia of Type Strains, Phase III (KMG-III): the genomes of soil and plant-associated and newly described type strains.</title>
        <authorList>
            <person name="Whitman W."/>
        </authorList>
    </citation>
    <scope>NUCLEOTIDE SEQUENCE [LARGE SCALE GENOMIC DNA]</scope>
    <source>
        <strain evidence="2 3">CECT 8960</strain>
    </source>
</reference>
<accession>A0A7W7Q3T1</accession>
<dbReference type="Proteomes" id="UP000520767">
    <property type="component" value="Unassembled WGS sequence"/>
</dbReference>
<comment type="caution">
    <text evidence="2">The sequence shown here is derived from an EMBL/GenBank/DDBJ whole genome shotgun (WGS) entry which is preliminary data.</text>
</comment>
<keyword evidence="1" id="KW-0472">Membrane</keyword>
<keyword evidence="1" id="KW-0812">Transmembrane</keyword>
<dbReference type="RefSeq" id="WP_184810362.1">
    <property type="nucleotide sequence ID" value="NZ_JACHJQ010000002.1"/>
</dbReference>
<evidence type="ECO:0000256" key="1">
    <source>
        <dbReference type="SAM" id="Phobius"/>
    </source>
</evidence>
<evidence type="ECO:0000313" key="2">
    <source>
        <dbReference type="EMBL" id="MBB4906266.1"/>
    </source>
</evidence>
<dbReference type="AlphaFoldDB" id="A0A7W7Q3T1"/>
<feature type="transmembrane region" description="Helical" evidence="1">
    <location>
        <begin position="239"/>
        <end position="256"/>
    </location>
</feature>
<protein>
    <submittedName>
        <fullName evidence="2">Uncharacterized protein</fullName>
    </submittedName>
</protein>
<organism evidence="2 3">
    <name type="scientific">Actinophytocola algeriensis</name>
    <dbReference type="NCBI Taxonomy" id="1768010"/>
    <lineage>
        <taxon>Bacteria</taxon>
        <taxon>Bacillati</taxon>
        <taxon>Actinomycetota</taxon>
        <taxon>Actinomycetes</taxon>
        <taxon>Pseudonocardiales</taxon>
        <taxon>Pseudonocardiaceae</taxon>
    </lineage>
</organism>
<gene>
    <name evidence="2" type="ORF">FHR82_002483</name>
</gene>
<feature type="transmembrane region" description="Helical" evidence="1">
    <location>
        <begin position="208"/>
        <end position="227"/>
    </location>
</feature>
<dbReference type="EMBL" id="JACHJQ010000002">
    <property type="protein sequence ID" value="MBB4906266.1"/>
    <property type="molecule type" value="Genomic_DNA"/>
</dbReference>